<name>A0A0P1BE62_9BASI</name>
<dbReference type="Proteomes" id="UP000054845">
    <property type="component" value="Unassembled WGS sequence"/>
</dbReference>
<evidence type="ECO:0000313" key="1">
    <source>
        <dbReference type="EMBL" id="CEH14380.1"/>
    </source>
</evidence>
<dbReference type="AlphaFoldDB" id="A0A0P1BE62"/>
<evidence type="ECO:0000313" key="2">
    <source>
        <dbReference type="Proteomes" id="UP000054845"/>
    </source>
</evidence>
<proteinExistence type="predicted"/>
<dbReference type="EMBL" id="CCYA01000243">
    <property type="protein sequence ID" value="CEH14380.1"/>
    <property type="molecule type" value="Genomic_DNA"/>
</dbReference>
<reference evidence="1 2" key="1">
    <citation type="submission" date="2014-09" db="EMBL/GenBank/DDBJ databases">
        <authorList>
            <person name="Magalhaes I.L.F."/>
            <person name="Oliveira U."/>
            <person name="Santos F.R."/>
            <person name="Vidigal T.H.D.A."/>
            <person name="Brescovit A.D."/>
            <person name="Santos A.J."/>
        </authorList>
    </citation>
    <scope>NUCLEOTIDE SEQUENCE [LARGE SCALE GENOMIC DNA]</scope>
</reference>
<accession>A0A0P1BE62</accession>
<organism evidence="1 2">
    <name type="scientific">Ceraceosorus bombacis</name>
    <dbReference type="NCBI Taxonomy" id="401625"/>
    <lineage>
        <taxon>Eukaryota</taxon>
        <taxon>Fungi</taxon>
        <taxon>Dikarya</taxon>
        <taxon>Basidiomycota</taxon>
        <taxon>Ustilaginomycotina</taxon>
        <taxon>Exobasidiomycetes</taxon>
        <taxon>Ceraceosorales</taxon>
        <taxon>Ceraceosoraceae</taxon>
        <taxon>Ceraceosorus</taxon>
    </lineage>
</organism>
<sequence length="145" mass="16413">MAGKDQVGLGQVLAHPELASQDKTLHKFCLNWLYVDRRMQKFLVRHPTLPTVEISWEMQGGAADQAGPLPSKTIQLPTDVVWNTLLVLKKMGWYMMHSTNLEMRPIPAQLELGHVTQTREGRRLIGVACRGAEKHVRTDQIVHNV</sequence>
<protein>
    <submittedName>
        <fullName evidence="1">Uncharacterized protein</fullName>
    </submittedName>
</protein>
<keyword evidence="2" id="KW-1185">Reference proteome</keyword>